<organism evidence="2 3">
    <name type="scientific">Pilimelia columellifera subsp. columellifera</name>
    <dbReference type="NCBI Taxonomy" id="706583"/>
    <lineage>
        <taxon>Bacteria</taxon>
        <taxon>Bacillati</taxon>
        <taxon>Actinomycetota</taxon>
        <taxon>Actinomycetes</taxon>
        <taxon>Micromonosporales</taxon>
        <taxon>Micromonosporaceae</taxon>
        <taxon>Pilimelia</taxon>
    </lineage>
</organism>
<name>A0ABN3NP74_9ACTN</name>
<feature type="transmembrane region" description="Helical" evidence="1">
    <location>
        <begin position="154"/>
        <end position="177"/>
    </location>
</feature>
<dbReference type="Proteomes" id="UP001499978">
    <property type="component" value="Unassembled WGS sequence"/>
</dbReference>
<gene>
    <name evidence="2" type="ORF">GCM10010201_30690</name>
</gene>
<feature type="transmembrane region" description="Helical" evidence="1">
    <location>
        <begin position="250"/>
        <end position="270"/>
    </location>
</feature>
<evidence type="ECO:0000313" key="3">
    <source>
        <dbReference type="Proteomes" id="UP001499978"/>
    </source>
</evidence>
<feature type="transmembrane region" description="Helical" evidence="1">
    <location>
        <begin position="79"/>
        <end position="100"/>
    </location>
</feature>
<dbReference type="RefSeq" id="WP_344173680.1">
    <property type="nucleotide sequence ID" value="NZ_BAAARY010000017.1"/>
</dbReference>
<feature type="transmembrane region" description="Helical" evidence="1">
    <location>
        <begin position="49"/>
        <end position="67"/>
    </location>
</feature>
<proteinExistence type="predicted"/>
<feature type="transmembrane region" description="Helical" evidence="1">
    <location>
        <begin position="112"/>
        <end position="133"/>
    </location>
</feature>
<dbReference type="EMBL" id="BAAARY010000017">
    <property type="protein sequence ID" value="GAA2529347.1"/>
    <property type="molecule type" value="Genomic_DNA"/>
</dbReference>
<keyword evidence="1" id="KW-0812">Transmembrane</keyword>
<keyword evidence="1" id="KW-0472">Membrane</keyword>
<feature type="transmembrane region" description="Helical" evidence="1">
    <location>
        <begin position="311"/>
        <end position="332"/>
    </location>
</feature>
<reference evidence="2 3" key="1">
    <citation type="journal article" date="2019" name="Int. J. Syst. Evol. Microbiol.">
        <title>The Global Catalogue of Microorganisms (GCM) 10K type strain sequencing project: providing services to taxonomists for standard genome sequencing and annotation.</title>
        <authorList>
            <consortium name="The Broad Institute Genomics Platform"/>
            <consortium name="The Broad Institute Genome Sequencing Center for Infectious Disease"/>
            <person name="Wu L."/>
            <person name="Ma J."/>
        </authorList>
    </citation>
    <scope>NUCLEOTIDE SEQUENCE [LARGE SCALE GENOMIC DNA]</scope>
    <source>
        <strain evidence="2 3">JCM 3367</strain>
    </source>
</reference>
<sequence>MAGQRPCASFRFDLVASLLSAWFAAGLFLDSWAHNNIPELETFFTPWHAVFYSGFVASAGWLCWPALGRLLAGERGAAVAPVGYGASLVAAPAFAVAGVADFAWHEVFGIEQGLSILFSPTHLVLVITMGVIVTGPVRSRWDRPEGGWRELPLLLSWAFASLLALLFLQYGNALAWSPAAVVAVLSHPSEAPGADDGAVRFLTGVVVTTVVLLSALLLLARRGRVPVGAALLLFAVAALLSGAVTGFGSWVWTVAVLVCGVLVEGLVWWLRPGVGGLRGWLLFGAAVPLVWWSVLMGVTVVSAGLPSVVEYWTGAPVVASAVGLLLAAVVGARPVARVS</sequence>
<feature type="transmembrane region" description="Helical" evidence="1">
    <location>
        <begin position="227"/>
        <end position="244"/>
    </location>
</feature>
<comment type="caution">
    <text evidence="2">The sequence shown here is derived from an EMBL/GenBank/DDBJ whole genome shotgun (WGS) entry which is preliminary data.</text>
</comment>
<feature type="transmembrane region" description="Helical" evidence="1">
    <location>
        <begin position="12"/>
        <end position="29"/>
    </location>
</feature>
<keyword evidence="1" id="KW-1133">Transmembrane helix</keyword>
<keyword evidence="3" id="KW-1185">Reference proteome</keyword>
<protein>
    <submittedName>
        <fullName evidence="2">Uncharacterized protein</fullName>
    </submittedName>
</protein>
<evidence type="ECO:0000313" key="2">
    <source>
        <dbReference type="EMBL" id="GAA2529347.1"/>
    </source>
</evidence>
<evidence type="ECO:0000256" key="1">
    <source>
        <dbReference type="SAM" id="Phobius"/>
    </source>
</evidence>
<accession>A0ABN3NP74</accession>
<feature type="transmembrane region" description="Helical" evidence="1">
    <location>
        <begin position="282"/>
        <end position="305"/>
    </location>
</feature>
<feature type="transmembrane region" description="Helical" evidence="1">
    <location>
        <begin position="197"/>
        <end position="220"/>
    </location>
</feature>